<organism evidence="1">
    <name type="scientific">Acidithiobacillus ferrianus</name>
    <dbReference type="NCBI Taxonomy" id="2678518"/>
    <lineage>
        <taxon>Bacteria</taxon>
        <taxon>Pseudomonadati</taxon>
        <taxon>Pseudomonadota</taxon>
        <taxon>Acidithiobacillia</taxon>
        <taxon>Acidithiobacillales</taxon>
        <taxon>Acidithiobacillaceae</taxon>
        <taxon>Acidithiobacillus</taxon>
    </lineage>
</organism>
<gene>
    <name evidence="1" type="ORF">GL267_05300</name>
</gene>
<dbReference type="Gene3D" id="1.10.10.10">
    <property type="entry name" value="Winged helix-like DNA-binding domain superfamily/Winged helix DNA-binding domain"/>
    <property type="match status" value="1"/>
</dbReference>
<dbReference type="AlphaFoldDB" id="A0A845U380"/>
<dbReference type="SUPFAM" id="SSF88659">
    <property type="entry name" value="Sigma3 and sigma4 domains of RNA polymerase sigma factors"/>
    <property type="match status" value="1"/>
</dbReference>
<proteinExistence type="predicted"/>
<dbReference type="InterPro" id="IPR036388">
    <property type="entry name" value="WH-like_DNA-bd_sf"/>
</dbReference>
<comment type="caution">
    <text evidence="1">The sequence shown here is derived from an EMBL/GenBank/DDBJ whole genome shotgun (WGS) entry which is preliminary data.</text>
</comment>
<dbReference type="EMBL" id="WNJL01000023">
    <property type="protein sequence ID" value="NDU42082.1"/>
    <property type="molecule type" value="Genomic_DNA"/>
</dbReference>
<sequence>MDTAIFWKEAAVFAKKVAGRIKLNGQFVGGDIVTTREDLEQEGLMAAASWLNRHEKDVAADMSGIWGVVYGIIRTAIFSHLKEINRHAGRTFSASDWLENIADDWGDAATGAPSIEPEPEEAAQNLLEEIIENNENAALKESIKCLNKEMQAVVLLHNDGFSFTVVASKMNFSRERPRQLYHKAMRQLMEHVAGGDVAHELPLNYPHDEQETLLYSTQDDKIRELKFRVKSTRGNISRSTRMMRQEGKGGQLSLF</sequence>
<protein>
    <submittedName>
        <fullName evidence="1">Uncharacterized protein</fullName>
    </submittedName>
</protein>
<reference evidence="1" key="1">
    <citation type="submission" date="2019-11" db="EMBL/GenBank/DDBJ databases">
        <title>Acidithiobacillus ferrianus sp. nov.: a facultatively anaerobic and extremely acidophilic chemolithoautotroph.</title>
        <authorList>
            <person name="Norris P.R."/>
            <person name="Falagan C."/>
            <person name="Moya-Beltran A."/>
            <person name="Castro M."/>
            <person name="Quatrini R."/>
            <person name="Johnson D.B."/>
        </authorList>
    </citation>
    <scope>NUCLEOTIDE SEQUENCE [LARGE SCALE GENOMIC DNA]</scope>
    <source>
        <strain evidence="1">MG</strain>
    </source>
</reference>
<dbReference type="RefSeq" id="WP_163097273.1">
    <property type="nucleotide sequence ID" value="NZ_CP127523.1"/>
</dbReference>
<name>A0A845U380_9PROT</name>
<accession>A0A845U380</accession>
<dbReference type="InterPro" id="IPR013324">
    <property type="entry name" value="RNA_pol_sigma_r3/r4-like"/>
</dbReference>
<evidence type="ECO:0000313" key="1">
    <source>
        <dbReference type="EMBL" id="NDU42082.1"/>
    </source>
</evidence>